<dbReference type="PANTHER" id="PTHR31672">
    <property type="entry name" value="BNACNNG10540D PROTEIN"/>
    <property type="match status" value="1"/>
</dbReference>
<dbReference type="SUPFAM" id="SSF81383">
    <property type="entry name" value="F-box domain"/>
    <property type="match status" value="1"/>
</dbReference>
<dbReference type="InterPro" id="IPR050796">
    <property type="entry name" value="SCF_F-box_component"/>
</dbReference>
<feature type="domain" description="F-box associated beta-propeller type 1" evidence="2">
    <location>
        <begin position="112"/>
        <end position="247"/>
    </location>
</feature>
<name>A0AA38W7R8_9ASTR</name>
<dbReference type="InterPro" id="IPR017451">
    <property type="entry name" value="F-box-assoc_interact_dom"/>
</dbReference>
<sequence length="322" mass="37621">MAKRSNIRLDDDILMFQILPRLSVRSLGRCKCICKQWRSFLTSPEFIKMHLHHVNKQNQYKQLLVPSIMRCRYFQTIDCETPVLSANGTLPFEADSNRMSDNSDGNCFTVSARGYGLYYSSLDDDYKLLRITQSSDAYIYSLKSDSWRKVESTINCRLESWNLNCFLNEKLYLLAQGTSQTSDWSYLIIRFDTRTEKFTEMPAPSFKYFDGLSGCVHLCVNSKGVKSWDKWEVWKMDGDGEWTKVVCYRDDLSRSVFSRPLHLLKNGNWLVRSEVKGYVYVHEVDLEMRTEIKVRVYPATIDDMEILWGGKFVETIVSLKHI</sequence>
<comment type="caution">
    <text evidence="3">The sequence shown here is derived from an EMBL/GenBank/DDBJ whole genome shotgun (WGS) entry which is preliminary data.</text>
</comment>
<gene>
    <name evidence="3" type="ORF">OSB04_028476</name>
</gene>
<evidence type="ECO:0000259" key="2">
    <source>
        <dbReference type="Pfam" id="PF07734"/>
    </source>
</evidence>
<dbReference type="InterPro" id="IPR001810">
    <property type="entry name" value="F-box_dom"/>
</dbReference>
<reference evidence="3" key="1">
    <citation type="submission" date="2023-03" db="EMBL/GenBank/DDBJ databases">
        <title>Chromosome-scale reference genome and RAD-based genetic map of yellow starthistle (Centaurea solstitialis) reveal putative structural variation and QTLs associated with invader traits.</title>
        <authorList>
            <person name="Reatini B."/>
            <person name="Cang F.A."/>
            <person name="Jiang Q."/>
            <person name="Mckibben M.T.W."/>
            <person name="Barker M.S."/>
            <person name="Rieseberg L.H."/>
            <person name="Dlugosch K.M."/>
        </authorList>
    </citation>
    <scope>NUCLEOTIDE SEQUENCE</scope>
    <source>
        <strain evidence="3">CAN-66</strain>
        <tissue evidence="3">Leaf</tissue>
    </source>
</reference>
<accession>A0AA38W7R8</accession>
<dbReference type="Pfam" id="PF07734">
    <property type="entry name" value="FBA_1"/>
    <property type="match status" value="1"/>
</dbReference>
<keyword evidence="4" id="KW-1185">Reference proteome</keyword>
<dbReference type="NCBIfam" id="TIGR01640">
    <property type="entry name" value="F_box_assoc_1"/>
    <property type="match status" value="1"/>
</dbReference>
<feature type="domain" description="F-box" evidence="1">
    <location>
        <begin position="14"/>
        <end position="47"/>
    </location>
</feature>
<dbReference type="InterPro" id="IPR006527">
    <property type="entry name" value="F-box-assoc_dom_typ1"/>
</dbReference>
<organism evidence="3 4">
    <name type="scientific">Centaurea solstitialis</name>
    <name type="common">yellow star-thistle</name>
    <dbReference type="NCBI Taxonomy" id="347529"/>
    <lineage>
        <taxon>Eukaryota</taxon>
        <taxon>Viridiplantae</taxon>
        <taxon>Streptophyta</taxon>
        <taxon>Embryophyta</taxon>
        <taxon>Tracheophyta</taxon>
        <taxon>Spermatophyta</taxon>
        <taxon>Magnoliopsida</taxon>
        <taxon>eudicotyledons</taxon>
        <taxon>Gunneridae</taxon>
        <taxon>Pentapetalae</taxon>
        <taxon>asterids</taxon>
        <taxon>campanulids</taxon>
        <taxon>Asterales</taxon>
        <taxon>Asteraceae</taxon>
        <taxon>Carduoideae</taxon>
        <taxon>Cardueae</taxon>
        <taxon>Centaureinae</taxon>
        <taxon>Centaurea</taxon>
    </lineage>
</organism>
<dbReference type="AlphaFoldDB" id="A0AA38W7R8"/>
<dbReference type="EMBL" id="JARYMX010000007">
    <property type="protein sequence ID" value="KAJ9541970.1"/>
    <property type="molecule type" value="Genomic_DNA"/>
</dbReference>
<dbReference type="Pfam" id="PF00646">
    <property type="entry name" value="F-box"/>
    <property type="match status" value="1"/>
</dbReference>
<evidence type="ECO:0000313" key="3">
    <source>
        <dbReference type="EMBL" id="KAJ9541970.1"/>
    </source>
</evidence>
<protein>
    <recommendedName>
        <fullName evidence="5">F-box domain-containing protein</fullName>
    </recommendedName>
</protein>
<evidence type="ECO:0000259" key="1">
    <source>
        <dbReference type="Pfam" id="PF00646"/>
    </source>
</evidence>
<dbReference type="InterPro" id="IPR011043">
    <property type="entry name" value="Gal_Oxase/kelch_b-propeller"/>
</dbReference>
<dbReference type="Gene3D" id="1.20.1280.50">
    <property type="match status" value="1"/>
</dbReference>
<proteinExistence type="predicted"/>
<evidence type="ECO:0000313" key="4">
    <source>
        <dbReference type="Proteomes" id="UP001172457"/>
    </source>
</evidence>
<dbReference type="SUPFAM" id="SSF50965">
    <property type="entry name" value="Galactose oxidase, central domain"/>
    <property type="match status" value="1"/>
</dbReference>
<dbReference type="Proteomes" id="UP001172457">
    <property type="component" value="Chromosome 7"/>
</dbReference>
<evidence type="ECO:0008006" key="5">
    <source>
        <dbReference type="Google" id="ProtNLM"/>
    </source>
</evidence>
<dbReference type="InterPro" id="IPR036047">
    <property type="entry name" value="F-box-like_dom_sf"/>
</dbReference>
<dbReference type="PANTHER" id="PTHR31672:SF13">
    <property type="entry name" value="F-BOX PROTEIN CPR30-LIKE"/>
    <property type="match status" value="1"/>
</dbReference>